<accession>A0A6A6UJW7</accession>
<dbReference type="SUPFAM" id="SSF56112">
    <property type="entry name" value="Protein kinase-like (PK-like)"/>
    <property type="match status" value="1"/>
</dbReference>
<dbReference type="OrthoDB" id="2906425at2759"/>
<name>A0A6A6UJW7_9PEZI</name>
<dbReference type="AlphaFoldDB" id="A0A6A6UJW7"/>
<reference evidence="2" key="1">
    <citation type="journal article" date="2020" name="Stud. Mycol.">
        <title>101 Dothideomycetes genomes: a test case for predicting lifestyles and emergence of pathogens.</title>
        <authorList>
            <person name="Haridas S."/>
            <person name="Albert R."/>
            <person name="Binder M."/>
            <person name="Bloem J."/>
            <person name="Labutti K."/>
            <person name="Salamov A."/>
            <person name="Andreopoulos B."/>
            <person name="Baker S."/>
            <person name="Barry K."/>
            <person name="Bills G."/>
            <person name="Bluhm B."/>
            <person name="Cannon C."/>
            <person name="Castanera R."/>
            <person name="Culley D."/>
            <person name="Daum C."/>
            <person name="Ezra D."/>
            <person name="Gonzalez J."/>
            <person name="Henrissat B."/>
            <person name="Kuo A."/>
            <person name="Liang C."/>
            <person name="Lipzen A."/>
            <person name="Lutzoni F."/>
            <person name="Magnuson J."/>
            <person name="Mondo S."/>
            <person name="Nolan M."/>
            <person name="Ohm R."/>
            <person name="Pangilinan J."/>
            <person name="Park H.-J."/>
            <person name="Ramirez L."/>
            <person name="Alfaro M."/>
            <person name="Sun H."/>
            <person name="Tritt A."/>
            <person name="Yoshinaga Y."/>
            <person name="Zwiers L.-H."/>
            <person name="Turgeon B."/>
            <person name="Goodwin S."/>
            <person name="Spatafora J."/>
            <person name="Crous P."/>
            <person name="Grigoriev I."/>
        </authorList>
    </citation>
    <scope>NUCLEOTIDE SEQUENCE</scope>
    <source>
        <strain evidence="2">CBS 115976</strain>
    </source>
</reference>
<gene>
    <name evidence="2" type="ORF">BT63DRAFT_450591</name>
</gene>
<dbReference type="PANTHER" id="PTHR21310">
    <property type="entry name" value="AMINOGLYCOSIDE PHOSPHOTRANSFERASE-RELATED-RELATED"/>
    <property type="match status" value="1"/>
</dbReference>
<dbReference type="Proteomes" id="UP000799302">
    <property type="component" value="Unassembled WGS sequence"/>
</dbReference>
<protein>
    <recommendedName>
        <fullName evidence="1">Aminoglycoside phosphotransferase domain-containing protein</fullName>
    </recommendedName>
</protein>
<dbReference type="Gene3D" id="3.90.1200.10">
    <property type="match status" value="1"/>
</dbReference>
<evidence type="ECO:0000313" key="3">
    <source>
        <dbReference type="Proteomes" id="UP000799302"/>
    </source>
</evidence>
<proteinExistence type="predicted"/>
<dbReference type="Pfam" id="PF01636">
    <property type="entry name" value="APH"/>
    <property type="match status" value="1"/>
</dbReference>
<dbReference type="InterPro" id="IPR011009">
    <property type="entry name" value="Kinase-like_dom_sf"/>
</dbReference>
<dbReference type="InterPro" id="IPR051678">
    <property type="entry name" value="AGP_Transferase"/>
</dbReference>
<dbReference type="InterPro" id="IPR002575">
    <property type="entry name" value="Aminoglycoside_PTrfase"/>
</dbReference>
<dbReference type="EMBL" id="MU004231">
    <property type="protein sequence ID" value="KAF2672565.1"/>
    <property type="molecule type" value="Genomic_DNA"/>
</dbReference>
<evidence type="ECO:0000259" key="1">
    <source>
        <dbReference type="Pfam" id="PF01636"/>
    </source>
</evidence>
<feature type="domain" description="Aminoglycoside phosphotransferase" evidence="1">
    <location>
        <begin position="70"/>
        <end position="298"/>
    </location>
</feature>
<organism evidence="2 3">
    <name type="scientific">Microthyrium microscopicum</name>
    <dbReference type="NCBI Taxonomy" id="703497"/>
    <lineage>
        <taxon>Eukaryota</taxon>
        <taxon>Fungi</taxon>
        <taxon>Dikarya</taxon>
        <taxon>Ascomycota</taxon>
        <taxon>Pezizomycotina</taxon>
        <taxon>Dothideomycetes</taxon>
        <taxon>Dothideomycetes incertae sedis</taxon>
        <taxon>Microthyriales</taxon>
        <taxon>Microthyriaceae</taxon>
        <taxon>Microthyrium</taxon>
    </lineage>
</organism>
<keyword evidence="3" id="KW-1185">Reference proteome</keyword>
<evidence type="ECO:0000313" key="2">
    <source>
        <dbReference type="EMBL" id="KAF2672565.1"/>
    </source>
</evidence>
<dbReference type="PANTHER" id="PTHR21310:SF51">
    <property type="entry name" value="AMINOGLYCOSIDE PHOSPHOTRANSFERASE DOMAIN-CONTAINING PROTEIN"/>
    <property type="match status" value="1"/>
</dbReference>
<sequence>MGFSGTALLPLVSEADIQALLVDIGLPRATSAVPLNAAADYHSIYILSFDSHPKLTDLSGDRVLENEIVELVLRVAGTQIPSTKTINEIASIEWVRKNTENIPVPIILRFDASTTNALKHEYTLMSKVSGISVDRIYNNLSQTAKDSLVEQLASIVHELHSHTWDRVGGLAFDIQGDIIPGLVVEETFWQTQDLPLWNDGTLLEDLNISGPFSTYGGYALAHLGKYNYMINKHSKLKPFRSLEPHIQALEKSIVLKAGAVNDVRYILAHRDLHFGNILCDPETCKITAVLDWEFAGVCPAFRWNPVRAFLWNCQKIDQSQDEKDALFQKFEAICLSSYPRLLEGTKPNKTQELVSTAINHLRAIIEVSVKGGAVDRISAWESIFTESVDALSHVA</sequence>